<gene>
    <name evidence="2" type="ORF">DFQ14_106137</name>
</gene>
<sequence length="218" mass="24024">MDPHRERPGRTGRGRSRCRSFRSPLPARAGVAVRPHHQSRASCSRPTSGATPPISLRFPCPYPTGPTSFRTSGTPRAPPDPGRAHTPGSDAATSPWRHRDPVHEYDSRTIATERWAGNASPSRQESPQPSERGLAIPPRVTEVAVHGDANAHEDQLFSRESRSQRHPWNLTPISHIFRTGRVFHHSRVPRGGAFSRSDHLGQAAGCRSQRGIDRTCPT</sequence>
<feature type="compositionally biased region" description="Basic residues" evidence="1">
    <location>
        <begin position="10"/>
        <end position="20"/>
    </location>
</feature>
<reference evidence="2 3" key="1">
    <citation type="submission" date="2018-07" db="EMBL/GenBank/DDBJ databases">
        <title>Genomic Encyclopedia of Type Strains, Phase III (KMG-III): the genomes of soil and plant-associated and newly described type strains.</title>
        <authorList>
            <person name="Whitman W."/>
        </authorList>
    </citation>
    <scope>NUCLEOTIDE SEQUENCE [LARGE SCALE GENOMIC DNA]</scope>
    <source>
        <strain evidence="2 3">CECT 8575</strain>
    </source>
</reference>
<feature type="compositionally biased region" description="Polar residues" evidence="1">
    <location>
        <begin position="40"/>
        <end position="50"/>
    </location>
</feature>
<keyword evidence="3" id="KW-1185">Reference proteome</keyword>
<feature type="compositionally biased region" description="Low complexity" evidence="1">
    <location>
        <begin position="120"/>
        <end position="132"/>
    </location>
</feature>
<feature type="region of interest" description="Disordered" evidence="1">
    <location>
        <begin position="1"/>
        <end position="135"/>
    </location>
</feature>
<evidence type="ECO:0000313" key="3">
    <source>
        <dbReference type="Proteomes" id="UP000253495"/>
    </source>
</evidence>
<evidence type="ECO:0000313" key="2">
    <source>
        <dbReference type="EMBL" id="RCW43659.1"/>
    </source>
</evidence>
<evidence type="ECO:0000256" key="1">
    <source>
        <dbReference type="SAM" id="MobiDB-lite"/>
    </source>
</evidence>
<dbReference type="AlphaFoldDB" id="A0A368VPK5"/>
<name>A0A368VPK5_9ACTN</name>
<comment type="caution">
    <text evidence="2">The sequence shown here is derived from an EMBL/GenBank/DDBJ whole genome shotgun (WGS) entry which is preliminary data.</text>
</comment>
<feature type="compositionally biased region" description="Basic and acidic residues" evidence="1">
    <location>
        <begin position="97"/>
        <end position="107"/>
    </location>
</feature>
<accession>A0A368VPK5</accession>
<proteinExistence type="predicted"/>
<organism evidence="2 3">
    <name type="scientific">Halopolyspora algeriensis</name>
    <dbReference type="NCBI Taxonomy" id="1500506"/>
    <lineage>
        <taxon>Bacteria</taxon>
        <taxon>Bacillati</taxon>
        <taxon>Actinomycetota</taxon>
        <taxon>Actinomycetes</taxon>
        <taxon>Actinomycetes incertae sedis</taxon>
        <taxon>Halopolyspora</taxon>
    </lineage>
</organism>
<dbReference type="Proteomes" id="UP000253495">
    <property type="component" value="Unassembled WGS sequence"/>
</dbReference>
<protein>
    <submittedName>
        <fullName evidence="2">Uncharacterized protein</fullName>
    </submittedName>
</protein>
<dbReference type="EMBL" id="QPJC01000006">
    <property type="protein sequence ID" value="RCW43659.1"/>
    <property type="molecule type" value="Genomic_DNA"/>
</dbReference>
<feature type="compositionally biased region" description="Polar residues" evidence="1">
    <location>
        <begin position="65"/>
        <end position="74"/>
    </location>
</feature>